<dbReference type="PANTHER" id="PTHR32089:SF112">
    <property type="entry name" value="LYSOZYME-LIKE PROTEIN-RELATED"/>
    <property type="match status" value="1"/>
</dbReference>
<evidence type="ECO:0000313" key="5">
    <source>
        <dbReference type="EMBL" id="MFC4292013.1"/>
    </source>
</evidence>
<dbReference type="RefSeq" id="WP_381422345.1">
    <property type="nucleotide sequence ID" value="NZ_JBHSDH010000013.1"/>
</dbReference>
<name>A0ABV8RFQ5_9SPHN</name>
<protein>
    <submittedName>
        <fullName evidence="5">Methyl-accepting chemotaxis protein</fullName>
    </submittedName>
</protein>
<dbReference type="Proteomes" id="UP001595887">
    <property type="component" value="Unassembled WGS sequence"/>
</dbReference>
<organism evidence="5 6">
    <name type="scientific">Sphingorhabdus arenilitoris</name>
    <dbReference type="NCBI Taxonomy" id="1490041"/>
    <lineage>
        <taxon>Bacteria</taxon>
        <taxon>Pseudomonadati</taxon>
        <taxon>Pseudomonadota</taxon>
        <taxon>Alphaproteobacteria</taxon>
        <taxon>Sphingomonadales</taxon>
        <taxon>Sphingomonadaceae</taxon>
        <taxon>Sphingorhabdus</taxon>
    </lineage>
</organism>
<keyword evidence="1 3" id="KW-0807">Transducer</keyword>
<keyword evidence="6" id="KW-1185">Reference proteome</keyword>
<comment type="caution">
    <text evidence="5">The sequence shown here is derived from an EMBL/GenBank/DDBJ whole genome shotgun (WGS) entry which is preliminary data.</text>
</comment>
<accession>A0ABV8RFQ5</accession>
<dbReference type="PRINTS" id="PR00260">
    <property type="entry name" value="CHEMTRNSDUCR"/>
</dbReference>
<dbReference type="SMART" id="SM00283">
    <property type="entry name" value="MA"/>
    <property type="match status" value="1"/>
</dbReference>
<evidence type="ECO:0000256" key="1">
    <source>
        <dbReference type="ARBA" id="ARBA00023224"/>
    </source>
</evidence>
<evidence type="ECO:0000256" key="3">
    <source>
        <dbReference type="PROSITE-ProRule" id="PRU00284"/>
    </source>
</evidence>
<evidence type="ECO:0000313" key="6">
    <source>
        <dbReference type="Proteomes" id="UP001595887"/>
    </source>
</evidence>
<dbReference type="InterPro" id="IPR004090">
    <property type="entry name" value="Chemotax_Me-accpt_rcpt"/>
</dbReference>
<dbReference type="Pfam" id="PF00015">
    <property type="entry name" value="MCPsignal"/>
    <property type="match status" value="1"/>
</dbReference>
<dbReference type="PANTHER" id="PTHR32089">
    <property type="entry name" value="METHYL-ACCEPTING CHEMOTAXIS PROTEIN MCPB"/>
    <property type="match status" value="1"/>
</dbReference>
<proteinExistence type="inferred from homology"/>
<dbReference type="EMBL" id="JBHSDH010000013">
    <property type="protein sequence ID" value="MFC4292013.1"/>
    <property type="molecule type" value="Genomic_DNA"/>
</dbReference>
<dbReference type="InterPro" id="IPR004089">
    <property type="entry name" value="MCPsignal_dom"/>
</dbReference>
<comment type="similarity">
    <text evidence="2">Belongs to the methyl-accepting chemotaxis (MCP) protein family.</text>
</comment>
<feature type="domain" description="Methyl-accepting transducer" evidence="4">
    <location>
        <begin position="21"/>
        <end position="257"/>
    </location>
</feature>
<evidence type="ECO:0000259" key="4">
    <source>
        <dbReference type="PROSITE" id="PS50111"/>
    </source>
</evidence>
<dbReference type="Gene3D" id="1.10.287.950">
    <property type="entry name" value="Methyl-accepting chemotaxis protein"/>
    <property type="match status" value="1"/>
</dbReference>
<dbReference type="PROSITE" id="PS50111">
    <property type="entry name" value="CHEMOTAXIS_TRANSDUC_2"/>
    <property type="match status" value="1"/>
</dbReference>
<reference evidence="6" key="1">
    <citation type="journal article" date="2019" name="Int. J. Syst. Evol. Microbiol.">
        <title>The Global Catalogue of Microorganisms (GCM) 10K type strain sequencing project: providing services to taxonomists for standard genome sequencing and annotation.</title>
        <authorList>
            <consortium name="The Broad Institute Genomics Platform"/>
            <consortium name="The Broad Institute Genome Sequencing Center for Infectious Disease"/>
            <person name="Wu L."/>
            <person name="Ma J."/>
        </authorList>
    </citation>
    <scope>NUCLEOTIDE SEQUENCE [LARGE SCALE GENOMIC DNA]</scope>
    <source>
        <strain evidence="6">CECT 8531</strain>
    </source>
</reference>
<dbReference type="SUPFAM" id="SSF58104">
    <property type="entry name" value="Methyl-accepting chemotaxis protein (MCP) signaling domain"/>
    <property type="match status" value="1"/>
</dbReference>
<gene>
    <name evidence="5" type="ORF">ACFOWX_06250</name>
</gene>
<sequence length="466" mass="51047">MQSTKIYASPEEAWSQKIAALCGDVTIGCSEVNAIIGHVIRVSDEVVERQEVLKTSIDALGQNQSSVITACEAAHRMSEDARHKISGGGVEIRNASADALYLVGLFNELEEFLNGFAESIDEINTVTSNIDSLARTTNMLALNATIEAAKAGEAGETFAVVASEVKALASDTKAANANVTQAINNISGNANQIVEKLQSGLARSRGMDKKFGKVDELLLDIDGIVAGVSSENAQAAKISGDLKHFMQASHSAAEHLSQGIVNNNKSLKKAQSRADAVEMLCNDMFDIVVKNGLSPQDDYFVEQAMSFANQFTKLTQKAMDAGALTMDDLFDTQYVEVKGSNPVQYRNRLTAWADANWRPMLDKITDSDRRYEAAVCTDVNGFLPTHLTRFSKPLTGDPLYNAVHCRNGRIILTGCDIPAKQSTDAFKMAVYCVEDDQEENRLVRNIYVPLYWNNRRWGDFELAYYL</sequence>
<evidence type="ECO:0000256" key="2">
    <source>
        <dbReference type="ARBA" id="ARBA00029447"/>
    </source>
</evidence>